<evidence type="ECO:0000313" key="3">
    <source>
        <dbReference type="Proteomes" id="UP000824120"/>
    </source>
</evidence>
<dbReference type="Proteomes" id="UP000824120">
    <property type="component" value="Chromosome 9"/>
</dbReference>
<sequence>MIILKDMAFLHSFCKMSNKGEILFQVDQSTFMIYDPKNDSFICQKVVIDEYPFWEASIYINESLVWPISQKGMKQSGVLRSLRKQTRFEQRMQQPRRWEIPKCVSTQWRCLISSRNFIKTHLNVFTNNKDSIHNRLLLRFIQPHHQLMDCSISSLLYDSDPKTFQLGYPMQNPHKSVMILGSVNGLICLSIEKDLILWNPSIRKFKKFRDPQSSRYFLHGFGYDQLHDDYNLVLISEEVRIYSSNYDSWRTIVHDRRYGLFRERKGIFVNGKLHWANSPSQDEHSYNGWDITSIDVTDGKWGKVEKPFYGEGDFDLIPCVGVLRSDLSILCNNQSLQTDVWIMKEYEIKESWTKMYTINRPHDHPTGYGFSPLFCEMSNKGEILCQVNQSTFMIYDPKNDSFICQKVVIDEYPFWEASIYINESLVWPISPKGIMQSGLLRSLKKQTRFEQQMQQPRRWEIPKCVSTQRCYLISCRNFIKTHLNVFTNNKDSIHNRLLLRFIQPHHQLMDCSISSLLYDSDPKTFQLGYPMQNPRKSVTILGSGLICFSIKNDLILWNPSIRKFKKFRDPQSGHYFLHGFGYDQLHNDYNLGLIFEEVKTYSSNYDSWRTIVHDLSYELYSPYGLFRERKGIFVNGKLHWANSPSQDQHSYNGWDITSIDVTDGKWGKVEKPFYGEGDFDLTSCSLQTDVWIMKEYEIKKSWTKMYTINRPHDHPKGYGFSPLFCKMSNKGEIFIQVDQSTFMIYDPKNESFICQKVIIDEYPFWEASIYINESLVWPISQKGMMQCRVLQSLRKQTRFEQQMQQPQRWEIPK</sequence>
<dbReference type="InterPro" id="IPR050796">
    <property type="entry name" value="SCF_F-box_component"/>
</dbReference>
<dbReference type="OrthoDB" id="591557at2759"/>
<feature type="domain" description="F-box associated beta-propeller type 3" evidence="1">
    <location>
        <begin position="160"/>
        <end position="402"/>
    </location>
</feature>
<accession>A0A9J5X8Y1</accession>
<proteinExistence type="predicted"/>
<dbReference type="NCBIfam" id="TIGR01640">
    <property type="entry name" value="F_box_assoc_1"/>
    <property type="match status" value="2"/>
</dbReference>
<evidence type="ECO:0000313" key="2">
    <source>
        <dbReference type="EMBL" id="KAG5583965.1"/>
    </source>
</evidence>
<dbReference type="InterPro" id="IPR013187">
    <property type="entry name" value="F-box-assoc_dom_typ3"/>
</dbReference>
<comment type="caution">
    <text evidence="2">The sequence shown here is derived from an EMBL/GenBank/DDBJ whole genome shotgun (WGS) entry which is preliminary data.</text>
</comment>
<name>A0A9J5X8Y1_SOLCO</name>
<dbReference type="EMBL" id="JACXVP010000009">
    <property type="protein sequence ID" value="KAG5583965.1"/>
    <property type="molecule type" value="Genomic_DNA"/>
</dbReference>
<protein>
    <recommendedName>
        <fullName evidence="1">F-box associated beta-propeller type 3 domain-containing protein</fullName>
    </recommendedName>
</protein>
<organism evidence="2 3">
    <name type="scientific">Solanum commersonii</name>
    <name type="common">Commerson's wild potato</name>
    <name type="synonym">Commerson's nightshade</name>
    <dbReference type="NCBI Taxonomy" id="4109"/>
    <lineage>
        <taxon>Eukaryota</taxon>
        <taxon>Viridiplantae</taxon>
        <taxon>Streptophyta</taxon>
        <taxon>Embryophyta</taxon>
        <taxon>Tracheophyta</taxon>
        <taxon>Spermatophyta</taxon>
        <taxon>Magnoliopsida</taxon>
        <taxon>eudicotyledons</taxon>
        <taxon>Gunneridae</taxon>
        <taxon>Pentapetalae</taxon>
        <taxon>asterids</taxon>
        <taxon>lamiids</taxon>
        <taxon>Solanales</taxon>
        <taxon>Solanaceae</taxon>
        <taxon>Solanoideae</taxon>
        <taxon>Solaneae</taxon>
        <taxon>Solanum</taxon>
    </lineage>
</organism>
<dbReference type="InterPro" id="IPR017451">
    <property type="entry name" value="F-box-assoc_interact_dom"/>
</dbReference>
<evidence type="ECO:0000259" key="1">
    <source>
        <dbReference type="Pfam" id="PF08268"/>
    </source>
</evidence>
<feature type="domain" description="F-box associated beta-propeller type 3" evidence="1">
    <location>
        <begin position="521"/>
        <end position="752"/>
    </location>
</feature>
<gene>
    <name evidence="2" type="ORF">H5410_044399</name>
</gene>
<dbReference type="PANTHER" id="PTHR31672">
    <property type="entry name" value="BNACNNG10540D PROTEIN"/>
    <property type="match status" value="1"/>
</dbReference>
<dbReference type="PANTHER" id="PTHR31672:SF13">
    <property type="entry name" value="F-BOX PROTEIN CPR30-LIKE"/>
    <property type="match status" value="1"/>
</dbReference>
<keyword evidence="3" id="KW-1185">Reference proteome</keyword>
<dbReference type="Pfam" id="PF08268">
    <property type="entry name" value="FBA_3"/>
    <property type="match status" value="2"/>
</dbReference>
<dbReference type="AlphaFoldDB" id="A0A9J5X8Y1"/>
<reference evidence="2 3" key="1">
    <citation type="submission" date="2020-09" db="EMBL/GenBank/DDBJ databases">
        <title>De no assembly of potato wild relative species, Solanum commersonii.</title>
        <authorList>
            <person name="Cho K."/>
        </authorList>
    </citation>
    <scope>NUCLEOTIDE SEQUENCE [LARGE SCALE GENOMIC DNA]</scope>
    <source>
        <strain evidence="2">LZ3.2</strain>
        <tissue evidence="2">Leaf</tissue>
    </source>
</reference>